<proteinExistence type="predicted"/>
<dbReference type="InterPro" id="IPR009836">
    <property type="entry name" value="GRDP-like"/>
</dbReference>
<dbReference type="Proteomes" id="UP000663882">
    <property type="component" value="Unassembled WGS sequence"/>
</dbReference>
<dbReference type="PANTHER" id="PTHR34365">
    <property type="entry name" value="ENOLASE (DUF1399)"/>
    <property type="match status" value="1"/>
</dbReference>
<dbReference type="PANTHER" id="PTHR34365:SF7">
    <property type="entry name" value="GLYCINE-RICH DOMAIN-CONTAINING PROTEIN 1"/>
    <property type="match status" value="1"/>
</dbReference>
<dbReference type="Proteomes" id="UP000663823">
    <property type="component" value="Unassembled WGS sequence"/>
</dbReference>
<evidence type="ECO:0000313" key="3">
    <source>
        <dbReference type="Proteomes" id="UP000663882"/>
    </source>
</evidence>
<evidence type="ECO:0000313" key="2">
    <source>
        <dbReference type="EMBL" id="CAF4005955.1"/>
    </source>
</evidence>
<dbReference type="OrthoDB" id="2684236at2759"/>
<name>A0A814P9Z2_9BILA</name>
<gene>
    <name evidence="2" type="ORF">OTI717_LOCUS29278</name>
    <name evidence="1" type="ORF">RFH988_LOCUS19509</name>
</gene>
<sequence length="343" mass="38258">MGSAPSSSIPNFDARIRTKEGKKFRISYHDLVDHILLLRQVIAQPELSQEGPMLDHFINDYCNRMAQQNMKNKHQQLKLPLEIEWIWHVHRLHPLIYHNDCTTQLPGRKLVDKKVRKVVRKRENKHNANISFSSINSYLAFVPSINLRKAIIRQRDFLEKFQEHYLYSFDLKKMNRSDFEHLVQNYVSFIKLAQKNEMIVPTFDIDLIWHTHMRYPSQYQTVSTALCGFILDHNDAIESNILTHAYQKTAKRWKKTYKLEYGQNIDRRHLETSRYMSSCAMVFVPIHISSGGGASSCGAIGGGCGSSCGGGGCDGGGGCGGGGCDGGGCGGGGCGGGCGGGGD</sequence>
<dbReference type="AlphaFoldDB" id="A0A814P9Z2"/>
<evidence type="ECO:0008006" key="4">
    <source>
        <dbReference type="Google" id="ProtNLM"/>
    </source>
</evidence>
<comment type="caution">
    <text evidence="1">The sequence shown here is derived from an EMBL/GenBank/DDBJ whole genome shotgun (WGS) entry which is preliminary data.</text>
</comment>
<dbReference type="EMBL" id="CAJOAX010007303">
    <property type="protein sequence ID" value="CAF4005955.1"/>
    <property type="molecule type" value="Genomic_DNA"/>
</dbReference>
<organism evidence="1 3">
    <name type="scientific">Rotaria sordida</name>
    <dbReference type="NCBI Taxonomy" id="392033"/>
    <lineage>
        <taxon>Eukaryota</taxon>
        <taxon>Metazoa</taxon>
        <taxon>Spiralia</taxon>
        <taxon>Gnathifera</taxon>
        <taxon>Rotifera</taxon>
        <taxon>Eurotatoria</taxon>
        <taxon>Bdelloidea</taxon>
        <taxon>Philodinida</taxon>
        <taxon>Philodinidae</taxon>
        <taxon>Rotaria</taxon>
    </lineage>
</organism>
<accession>A0A814P9Z2</accession>
<dbReference type="Pfam" id="PF07173">
    <property type="entry name" value="GRDP-like"/>
    <property type="match status" value="1"/>
</dbReference>
<dbReference type="EMBL" id="CAJNOO010001145">
    <property type="protein sequence ID" value="CAF1104783.1"/>
    <property type="molecule type" value="Genomic_DNA"/>
</dbReference>
<evidence type="ECO:0000313" key="1">
    <source>
        <dbReference type="EMBL" id="CAF1104783.1"/>
    </source>
</evidence>
<reference evidence="1" key="1">
    <citation type="submission" date="2021-02" db="EMBL/GenBank/DDBJ databases">
        <authorList>
            <person name="Nowell W R."/>
        </authorList>
    </citation>
    <scope>NUCLEOTIDE SEQUENCE</scope>
</reference>
<protein>
    <recommendedName>
        <fullName evidence="4">Glycine-rich domain-containing protein-like</fullName>
    </recommendedName>
</protein>